<keyword evidence="3" id="KW-1185">Reference proteome</keyword>
<dbReference type="OrthoDB" id="102559at2759"/>
<evidence type="ECO:0000313" key="2">
    <source>
        <dbReference type="EMBL" id="OQR97720.1"/>
    </source>
</evidence>
<dbReference type="GO" id="GO:0004725">
    <property type="term" value="F:protein tyrosine phosphatase activity"/>
    <property type="evidence" value="ECO:0007669"/>
    <property type="project" value="TreeGrafter"/>
</dbReference>
<sequence length="142" mass="16473">MLKFLRPTRRMSMAVERITARELAEILKDPARRNSVRIIDVRDSDFIGGHIRGAVNLPEDNFQDDDDVDAIVLDFKAVPQIVFHCMMSQVRGPFCAKRFKSRMEIILEDEPSKPDVRVLYGGFQLFGREYRNDPELVEDMDL</sequence>
<accession>A0A1V9ZIS7</accession>
<dbReference type="AlphaFoldDB" id="A0A1V9ZIS7"/>
<dbReference type="InterPro" id="IPR001763">
    <property type="entry name" value="Rhodanese-like_dom"/>
</dbReference>
<dbReference type="STRING" id="1202772.A0A1V9ZIS7"/>
<dbReference type="EMBL" id="JNBR01000098">
    <property type="protein sequence ID" value="OQR97720.1"/>
    <property type="molecule type" value="Genomic_DNA"/>
</dbReference>
<proteinExistence type="predicted"/>
<name>A0A1V9ZIS7_ACHHY</name>
<evidence type="ECO:0000313" key="3">
    <source>
        <dbReference type="Proteomes" id="UP000243579"/>
    </source>
</evidence>
<dbReference type="PROSITE" id="PS50206">
    <property type="entry name" value="RHODANESE_3"/>
    <property type="match status" value="1"/>
</dbReference>
<dbReference type="Proteomes" id="UP000243579">
    <property type="component" value="Unassembled WGS sequence"/>
</dbReference>
<dbReference type="SMART" id="SM00450">
    <property type="entry name" value="RHOD"/>
    <property type="match status" value="1"/>
</dbReference>
<dbReference type="Gene3D" id="3.40.250.10">
    <property type="entry name" value="Rhodanese-like domain"/>
    <property type="match status" value="1"/>
</dbReference>
<gene>
    <name evidence="2" type="ORF">ACHHYP_10084</name>
</gene>
<dbReference type="PANTHER" id="PTHR10828">
    <property type="entry name" value="M-PHASE INDUCER PHOSPHATASE DUAL SPECIFICITY PHOSPHATASE CDC25"/>
    <property type="match status" value="1"/>
</dbReference>
<evidence type="ECO:0000259" key="1">
    <source>
        <dbReference type="PROSITE" id="PS50206"/>
    </source>
</evidence>
<dbReference type="GO" id="GO:0005634">
    <property type="term" value="C:nucleus"/>
    <property type="evidence" value="ECO:0007669"/>
    <property type="project" value="TreeGrafter"/>
</dbReference>
<dbReference type="GO" id="GO:0005737">
    <property type="term" value="C:cytoplasm"/>
    <property type="evidence" value="ECO:0007669"/>
    <property type="project" value="TreeGrafter"/>
</dbReference>
<comment type="caution">
    <text evidence="2">The sequence shown here is derived from an EMBL/GenBank/DDBJ whole genome shotgun (WGS) entry which is preliminary data.</text>
</comment>
<organism evidence="2 3">
    <name type="scientific">Achlya hypogyna</name>
    <name type="common">Oomycete</name>
    <name type="synonym">Protoachlya hypogyna</name>
    <dbReference type="NCBI Taxonomy" id="1202772"/>
    <lineage>
        <taxon>Eukaryota</taxon>
        <taxon>Sar</taxon>
        <taxon>Stramenopiles</taxon>
        <taxon>Oomycota</taxon>
        <taxon>Saprolegniomycetes</taxon>
        <taxon>Saprolegniales</taxon>
        <taxon>Achlyaceae</taxon>
        <taxon>Achlya</taxon>
    </lineage>
</organism>
<dbReference type="SUPFAM" id="SSF52821">
    <property type="entry name" value="Rhodanese/Cell cycle control phosphatase"/>
    <property type="match status" value="1"/>
</dbReference>
<dbReference type="Pfam" id="PF00581">
    <property type="entry name" value="Rhodanese"/>
    <property type="match status" value="1"/>
</dbReference>
<protein>
    <recommendedName>
        <fullName evidence="1">Rhodanese domain-containing protein</fullName>
    </recommendedName>
</protein>
<reference evidence="2 3" key="1">
    <citation type="journal article" date="2014" name="Genome Biol. Evol.">
        <title>The secreted proteins of Achlya hypogyna and Thraustotheca clavata identify the ancestral oomycete secretome and reveal gene acquisitions by horizontal gene transfer.</title>
        <authorList>
            <person name="Misner I."/>
            <person name="Blouin N."/>
            <person name="Leonard G."/>
            <person name="Richards T.A."/>
            <person name="Lane C.E."/>
        </authorList>
    </citation>
    <scope>NUCLEOTIDE SEQUENCE [LARGE SCALE GENOMIC DNA]</scope>
    <source>
        <strain evidence="2 3">ATCC 48635</strain>
    </source>
</reference>
<dbReference type="PANTHER" id="PTHR10828:SF38">
    <property type="entry name" value="ARSENICAL-RESISTANCE PROTEIN 2-RELATED"/>
    <property type="match status" value="1"/>
</dbReference>
<dbReference type="InterPro" id="IPR036873">
    <property type="entry name" value="Rhodanese-like_dom_sf"/>
</dbReference>
<feature type="domain" description="Rhodanese" evidence="1">
    <location>
        <begin position="32"/>
        <end position="135"/>
    </location>
</feature>